<dbReference type="Gene3D" id="3.40.50.1820">
    <property type="entry name" value="alpha/beta hydrolase"/>
    <property type="match status" value="1"/>
</dbReference>
<dbReference type="GeneID" id="28740749"/>
<organism evidence="2 3">
    <name type="scientific">Cyphellophora attinorum</name>
    <dbReference type="NCBI Taxonomy" id="1664694"/>
    <lineage>
        <taxon>Eukaryota</taxon>
        <taxon>Fungi</taxon>
        <taxon>Dikarya</taxon>
        <taxon>Ascomycota</taxon>
        <taxon>Pezizomycotina</taxon>
        <taxon>Eurotiomycetes</taxon>
        <taxon>Chaetothyriomycetidae</taxon>
        <taxon>Chaetothyriales</taxon>
        <taxon>Cyphellophoraceae</taxon>
        <taxon>Cyphellophora</taxon>
    </lineage>
</organism>
<reference evidence="2 3" key="1">
    <citation type="submission" date="2015-06" db="EMBL/GenBank/DDBJ databases">
        <title>Draft genome of the ant-associated black yeast Phialophora attae CBS 131958.</title>
        <authorList>
            <person name="Moreno L.F."/>
            <person name="Stielow B.J."/>
            <person name="de Hoog S."/>
            <person name="Vicente V.A."/>
            <person name="Weiss V.A."/>
            <person name="de Vries M."/>
            <person name="Cruz L.M."/>
            <person name="Souza E.M."/>
        </authorList>
    </citation>
    <scope>NUCLEOTIDE SEQUENCE [LARGE SCALE GENOMIC DNA]</scope>
    <source>
        <strain evidence="2 3">CBS 131958</strain>
    </source>
</reference>
<feature type="compositionally biased region" description="Basic and acidic residues" evidence="1">
    <location>
        <begin position="393"/>
        <end position="409"/>
    </location>
</feature>
<keyword evidence="3" id="KW-1185">Reference proteome</keyword>
<dbReference type="Proteomes" id="UP000038010">
    <property type="component" value="Unassembled WGS sequence"/>
</dbReference>
<dbReference type="InterPro" id="IPR029058">
    <property type="entry name" value="AB_hydrolase_fold"/>
</dbReference>
<feature type="region of interest" description="Disordered" evidence="1">
    <location>
        <begin position="392"/>
        <end position="420"/>
    </location>
</feature>
<evidence type="ECO:0000256" key="1">
    <source>
        <dbReference type="SAM" id="MobiDB-lite"/>
    </source>
</evidence>
<feature type="compositionally biased region" description="Low complexity" evidence="1">
    <location>
        <begin position="24"/>
        <end position="53"/>
    </location>
</feature>
<dbReference type="OrthoDB" id="2152248at2759"/>
<feature type="region of interest" description="Disordered" evidence="1">
    <location>
        <begin position="1"/>
        <end position="54"/>
    </location>
</feature>
<proteinExistence type="predicted"/>
<name>A0A0N1HFU0_9EURO</name>
<dbReference type="PANTHER" id="PTHR47381">
    <property type="entry name" value="ALPHA/BETA-HYDROLASES SUPERFAMILY PROTEIN"/>
    <property type="match status" value="1"/>
</dbReference>
<comment type="caution">
    <text evidence="2">The sequence shown here is derived from an EMBL/GenBank/DDBJ whole genome shotgun (WGS) entry which is preliminary data.</text>
</comment>
<sequence>MTPKPKRPPTANPVEYTYDPPPSSTTMSSSSSTSTPLPSMPSHSSVSDSIPHPGDLSRTTVHIAGILTHIHGLAELPPACTEVAVLWLLHPRLQTAECMWPFAAHLVRHHYDLHARRGTSPKLGFIAVSFDQRNHGTRLVDAHANKAWRDGNERHAQDMFSCFAGTAQDTSLLLDFLPAYAFPDGGVEIVRNMVLGVSLGGHAAWQICMRDPGRFQGVVVVIGCPDYTRLMVDRARLSKRKLWLEGKGEGFVGSADWPQGLVEAVRGSHPAEYFSGILGREGTEHAGKEDWAHEMSEEEAERVRPEMERCFGGGKRVLVLSGGSDKLVNYKFSEPFLGWLKKAIQKRGWFEDGGLWLKDVVVEGCGHEVPPVMVGEMLEFVEGTMGLWEEEVSGAKEGKGISDEKRESTESGGSRRSSKI</sequence>
<feature type="compositionally biased region" description="Low complexity" evidence="1">
    <location>
        <begin position="410"/>
        <end position="420"/>
    </location>
</feature>
<dbReference type="VEuPathDB" id="FungiDB:AB675_8424"/>
<evidence type="ECO:0000313" key="2">
    <source>
        <dbReference type="EMBL" id="KPI44763.1"/>
    </source>
</evidence>
<dbReference type="RefSeq" id="XP_018004726.1">
    <property type="nucleotide sequence ID" value="XM_018148869.1"/>
</dbReference>
<dbReference type="SUPFAM" id="SSF53474">
    <property type="entry name" value="alpha/beta-Hydrolases"/>
    <property type="match status" value="1"/>
</dbReference>
<dbReference type="AlphaFoldDB" id="A0A0N1HFU0"/>
<gene>
    <name evidence="2" type="ORF">AB675_8424</name>
</gene>
<accession>A0A0N1HFU0</accession>
<dbReference type="STRING" id="1664694.A0A0N1HFU0"/>
<evidence type="ECO:0000313" key="3">
    <source>
        <dbReference type="Proteomes" id="UP000038010"/>
    </source>
</evidence>
<evidence type="ECO:0008006" key="4">
    <source>
        <dbReference type="Google" id="ProtNLM"/>
    </source>
</evidence>
<dbReference type="EMBL" id="LFJN01000003">
    <property type="protein sequence ID" value="KPI44763.1"/>
    <property type="molecule type" value="Genomic_DNA"/>
</dbReference>
<dbReference type="PANTHER" id="PTHR47381:SF3">
    <property type="entry name" value="ALPHA_BETA-HYDROLASES SUPERFAMILY PROTEIN"/>
    <property type="match status" value="1"/>
</dbReference>
<protein>
    <recommendedName>
        <fullName evidence="4">AB hydrolase-1 domain-containing protein</fullName>
    </recommendedName>
</protein>